<name>A0A0E0I167_ORYNI</name>
<feature type="region of interest" description="Disordered" evidence="1">
    <location>
        <begin position="240"/>
        <end position="294"/>
    </location>
</feature>
<dbReference type="AlphaFoldDB" id="A0A0E0I167"/>
<dbReference type="OMA" id="WHSALRR"/>
<reference evidence="3" key="2">
    <citation type="submission" date="2018-04" db="EMBL/GenBank/DDBJ databases">
        <title>OnivRS2 (Oryza nivara Reference Sequence Version 2).</title>
        <authorList>
            <person name="Zhang J."/>
            <person name="Kudrna D."/>
            <person name="Lee S."/>
            <person name="Talag J."/>
            <person name="Rajasekar S."/>
            <person name="Welchert J."/>
            <person name="Hsing Y.-I."/>
            <person name="Wing R.A."/>
        </authorList>
    </citation>
    <scope>NUCLEOTIDE SEQUENCE [LARGE SCALE GENOMIC DNA]</scope>
    <source>
        <strain evidence="3">SL10</strain>
    </source>
</reference>
<feature type="domain" description="F-box" evidence="2">
    <location>
        <begin position="7"/>
        <end position="48"/>
    </location>
</feature>
<organism evidence="3">
    <name type="scientific">Oryza nivara</name>
    <name type="common">Indian wild rice</name>
    <name type="synonym">Oryza sativa f. spontanea</name>
    <dbReference type="NCBI Taxonomy" id="4536"/>
    <lineage>
        <taxon>Eukaryota</taxon>
        <taxon>Viridiplantae</taxon>
        <taxon>Streptophyta</taxon>
        <taxon>Embryophyta</taxon>
        <taxon>Tracheophyta</taxon>
        <taxon>Spermatophyta</taxon>
        <taxon>Magnoliopsida</taxon>
        <taxon>Liliopsida</taxon>
        <taxon>Poales</taxon>
        <taxon>Poaceae</taxon>
        <taxon>BOP clade</taxon>
        <taxon>Oryzoideae</taxon>
        <taxon>Oryzeae</taxon>
        <taxon>Oryzinae</taxon>
        <taxon>Oryza</taxon>
    </lineage>
</organism>
<sequence length="448" mass="49801">MAPWSDLPSDLLGLVIARLPFPADRARFRAVCRAWHSALRRHVAAPPQLPWIVLPEGTFVTVSDGGVHRMAFPESNTVCIGSTDGWLALHRTDNDDDDSVDGARTTKTRHTFLLHNPFTGATVPLAELGDILDDDFFEEFRVCKVIIRSHPNGGGHLIAVMTNHWDCPLILCQPGKGIWTPDSCTMPFVRVVNIAFFADKLYLITKAEDLFAVDLADDKDGKPTVTSVERIIRQPRSPDGVIDAFRWSDDEDDDGGNAQDNDGDASTNDHDESLNQEGDSDNDSEIEPVSDDGIDDVGHQWQYLTGEDLIWKTTKYELEGDDYAVNGSWHLLESSGRLLMVRRECLIVAFVKDADHTRSVDVSEADMDAGTWVPVTGGGLGGQAIFLNELFNKSMPAPAHGEVLEDTMYFVDTPDMWDLKSGTRRPFTRSIGFFDLDRTWVFPPELIV</sequence>
<evidence type="ECO:0000259" key="2">
    <source>
        <dbReference type="SMART" id="SM00256"/>
    </source>
</evidence>
<dbReference type="eggNOG" id="ENOG502SBMB">
    <property type="taxonomic scope" value="Eukaryota"/>
</dbReference>
<dbReference type="Proteomes" id="UP000006591">
    <property type="component" value="Chromosome 7"/>
</dbReference>
<dbReference type="InterPro" id="IPR005174">
    <property type="entry name" value="KIB1-4_b-propeller"/>
</dbReference>
<dbReference type="PANTHER" id="PTHR33110:SF82">
    <property type="entry name" value="OS07G0500250 PROTEIN"/>
    <property type="match status" value="1"/>
</dbReference>
<dbReference type="SMART" id="SM00256">
    <property type="entry name" value="FBOX"/>
    <property type="match status" value="1"/>
</dbReference>
<keyword evidence="4" id="KW-1185">Reference proteome</keyword>
<feature type="compositionally biased region" description="Acidic residues" evidence="1">
    <location>
        <begin position="278"/>
        <end position="294"/>
    </location>
</feature>
<dbReference type="SUPFAM" id="SSF81383">
    <property type="entry name" value="F-box domain"/>
    <property type="match status" value="1"/>
</dbReference>
<accession>A0A0E0I167</accession>
<dbReference type="InterPro" id="IPR036047">
    <property type="entry name" value="F-box-like_dom_sf"/>
</dbReference>
<dbReference type="Pfam" id="PF00646">
    <property type="entry name" value="F-box"/>
    <property type="match status" value="1"/>
</dbReference>
<dbReference type="HOGENOM" id="CLU_019286_2_1_1"/>
<evidence type="ECO:0000313" key="3">
    <source>
        <dbReference type="EnsemblPlants" id="ONIVA07G13820.1"/>
    </source>
</evidence>
<protein>
    <recommendedName>
        <fullName evidence="2">F-box domain-containing protein</fullName>
    </recommendedName>
</protein>
<dbReference type="Gene3D" id="1.20.1280.50">
    <property type="match status" value="1"/>
</dbReference>
<dbReference type="Gramene" id="ONIVA07G13820.1">
    <property type="protein sequence ID" value="ONIVA07G13820.1"/>
    <property type="gene ID" value="ONIVA07G13820"/>
</dbReference>
<dbReference type="InterPro" id="IPR001810">
    <property type="entry name" value="F-box_dom"/>
</dbReference>
<dbReference type="EnsemblPlants" id="ONIVA07G13820.1">
    <property type="protein sequence ID" value="ONIVA07G13820.1"/>
    <property type="gene ID" value="ONIVA07G13820"/>
</dbReference>
<reference evidence="3" key="1">
    <citation type="submission" date="2015-04" db="UniProtKB">
        <authorList>
            <consortium name="EnsemblPlants"/>
        </authorList>
    </citation>
    <scope>IDENTIFICATION</scope>
    <source>
        <strain evidence="3">SL10</strain>
    </source>
</reference>
<evidence type="ECO:0000313" key="4">
    <source>
        <dbReference type="Proteomes" id="UP000006591"/>
    </source>
</evidence>
<proteinExistence type="predicted"/>
<evidence type="ECO:0000256" key="1">
    <source>
        <dbReference type="SAM" id="MobiDB-lite"/>
    </source>
</evidence>
<dbReference type="Pfam" id="PF03478">
    <property type="entry name" value="Beta-prop_KIB1-4"/>
    <property type="match status" value="1"/>
</dbReference>
<dbReference type="PANTHER" id="PTHR33110">
    <property type="entry name" value="F-BOX/KELCH-REPEAT PROTEIN-RELATED"/>
    <property type="match status" value="1"/>
</dbReference>